<evidence type="ECO:0000313" key="7">
    <source>
        <dbReference type="EMBL" id="VAX10215.1"/>
    </source>
</evidence>
<dbReference type="GO" id="GO:0033281">
    <property type="term" value="C:TAT protein transport complex"/>
    <property type="evidence" value="ECO:0007669"/>
    <property type="project" value="TreeGrafter"/>
</dbReference>
<dbReference type="PRINTS" id="PR01840">
    <property type="entry name" value="TATCFAMILY"/>
</dbReference>
<feature type="transmembrane region" description="Helical" evidence="6">
    <location>
        <begin position="231"/>
        <end position="250"/>
    </location>
</feature>
<keyword evidence="4 6" id="KW-0472">Membrane</keyword>
<feature type="transmembrane region" description="Helical" evidence="6">
    <location>
        <begin position="207"/>
        <end position="225"/>
    </location>
</feature>
<dbReference type="Pfam" id="PF00902">
    <property type="entry name" value="TatC"/>
    <property type="match status" value="1"/>
</dbReference>
<comment type="subcellular location">
    <subcellularLocation>
        <location evidence="1">Membrane</location>
        <topology evidence="1">Multi-pass membrane protein</topology>
    </subcellularLocation>
</comment>
<feature type="region of interest" description="Disordered" evidence="5">
    <location>
        <begin position="255"/>
        <end position="288"/>
    </location>
</feature>
<evidence type="ECO:0000256" key="3">
    <source>
        <dbReference type="ARBA" id="ARBA00022989"/>
    </source>
</evidence>
<protein>
    <submittedName>
        <fullName evidence="7">Twin-arginine translocation protein TatC</fullName>
    </submittedName>
</protein>
<feature type="transmembrane region" description="Helical" evidence="6">
    <location>
        <begin position="170"/>
        <end position="195"/>
    </location>
</feature>
<dbReference type="AlphaFoldDB" id="A0A3B1BV36"/>
<dbReference type="PANTHER" id="PTHR30371:SF0">
    <property type="entry name" value="SEC-INDEPENDENT PROTEIN TRANSLOCASE PROTEIN TATC, CHLOROPLASTIC-RELATED"/>
    <property type="match status" value="1"/>
</dbReference>
<feature type="transmembrane region" description="Helical" evidence="6">
    <location>
        <begin position="120"/>
        <end position="150"/>
    </location>
</feature>
<organism evidence="7">
    <name type="scientific">hydrothermal vent metagenome</name>
    <dbReference type="NCBI Taxonomy" id="652676"/>
    <lineage>
        <taxon>unclassified sequences</taxon>
        <taxon>metagenomes</taxon>
        <taxon>ecological metagenomes</taxon>
    </lineage>
</organism>
<feature type="transmembrane region" description="Helical" evidence="6">
    <location>
        <begin position="87"/>
        <end position="108"/>
    </location>
</feature>
<sequence length="288" mass="32219">MSEHNSPSPDSGTESTEQELPFLSHLFELRDRLMRIVLVVMLIFAGLFSFANDLYHLLATPLLVHLPEGSSMIATEVASPFLTPFKLALVASIFMGMPFILYQAWAFIAPGLYKHEKRLAFPLLFSSIILFYVGMAFAYYVVFPLVFGFLTSTAPEGVAVMTDISKYLDFVLKLFFAFGIAFEVPIATILLVLAGMTTPDELAAKRAYIIVAAFVVGMLLTPPDVISQTLLALPMWLLFEVGLFFSRILVRRREEEKNEAEQNGHDEMDGELDKAIAEEEKLNTSKKD</sequence>
<accession>A0A3B1BV36</accession>
<keyword evidence="3 6" id="KW-1133">Transmembrane helix</keyword>
<proteinExistence type="inferred from homology"/>
<dbReference type="InterPro" id="IPR019820">
    <property type="entry name" value="Sec-indep_translocase_CS"/>
</dbReference>
<dbReference type="GO" id="GO:0065002">
    <property type="term" value="P:intracellular protein transmembrane transport"/>
    <property type="evidence" value="ECO:0007669"/>
    <property type="project" value="TreeGrafter"/>
</dbReference>
<feature type="transmembrane region" description="Helical" evidence="6">
    <location>
        <begin position="33"/>
        <end position="51"/>
    </location>
</feature>
<evidence type="ECO:0000256" key="1">
    <source>
        <dbReference type="ARBA" id="ARBA00004141"/>
    </source>
</evidence>
<dbReference type="EMBL" id="UOFY01000046">
    <property type="protein sequence ID" value="VAX10215.1"/>
    <property type="molecule type" value="Genomic_DNA"/>
</dbReference>
<name>A0A3B1BV36_9ZZZZ</name>
<evidence type="ECO:0000256" key="4">
    <source>
        <dbReference type="ARBA" id="ARBA00023136"/>
    </source>
</evidence>
<dbReference type="HAMAP" id="MF_00902">
    <property type="entry name" value="TatC"/>
    <property type="match status" value="1"/>
</dbReference>
<evidence type="ECO:0000256" key="2">
    <source>
        <dbReference type="ARBA" id="ARBA00022692"/>
    </source>
</evidence>
<keyword evidence="2 6" id="KW-0812">Transmembrane</keyword>
<dbReference type="GO" id="GO:0043953">
    <property type="term" value="P:protein transport by the Tat complex"/>
    <property type="evidence" value="ECO:0007669"/>
    <property type="project" value="TreeGrafter"/>
</dbReference>
<evidence type="ECO:0000256" key="5">
    <source>
        <dbReference type="SAM" id="MobiDB-lite"/>
    </source>
</evidence>
<dbReference type="PANTHER" id="PTHR30371">
    <property type="entry name" value="SEC-INDEPENDENT PROTEIN TRANSLOCASE PROTEIN TATC"/>
    <property type="match status" value="1"/>
</dbReference>
<gene>
    <name evidence="7" type="ORF">MNBD_GAMMA25-676</name>
</gene>
<dbReference type="NCBIfam" id="TIGR00945">
    <property type="entry name" value="tatC"/>
    <property type="match status" value="1"/>
</dbReference>
<reference evidence="7" key="1">
    <citation type="submission" date="2018-06" db="EMBL/GenBank/DDBJ databases">
        <authorList>
            <person name="Zhirakovskaya E."/>
        </authorList>
    </citation>
    <scope>NUCLEOTIDE SEQUENCE</scope>
</reference>
<dbReference type="PROSITE" id="PS01218">
    <property type="entry name" value="TATC"/>
    <property type="match status" value="1"/>
</dbReference>
<evidence type="ECO:0000256" key="6">
    <source>
        <dbReference type="SAM" id="Phobius"/>
    </source>
</evidence>
<dbReference type="GO" id="GO:0009977">
    <property type="term" value="F:proton motive force dependent protein transmembrane transporter activity"/>
    <property type="evidence" value="ECO:0007669"/>
    <property type="project" value="TreeGrafter"/>
</dbReference>
<dbReference type="InterPro" id="IPR002033">
    <property type="entry name" value="TatC"/>
</dbReference>